<dbReference type="CTD" id="947"/>
<dbReference type="GeneID" id="115286726"/>
<dbReference type="PRINTS" id="PR01700">
    <property type="entry name" value="CD34ANTIGEN"/>
</dbReference>
<feature type="signal peptide" evidence="10">
    <location>
        <begin position="1"/>
        <end position="32"/>
    </location>
</feature>
<dbReference type="Pfam" id="PF06365">
    <property type="entry name" value="CD34_antigen"/>
    <property type="match status" value="1"/>
</dbReference>
<dbReference type="RefSeq" id="XP_029788978.1">
    <property type="nucleotide sequence ID" value="XM_029933118.1"/>
</dbReference>
<evidence type="ECO:0000256" key="9">
    <source>
        <dbReference type="SAM" id="Phobius"/>
    </source>
</evidence>
<name>A0A673TE49_SURSU</name>
<keyword evidence="2 9" id="KW-0812">Transmembrane</keyword>
<keyword evidence="3 10" id="KW-0732">Signal</keyword>
<dbReference type="GO" id="GO:0005886">
    <property type="term" value="C:plasma membrane"/>
    <property type="evidence" value="ECO:0007669"/>
    <property type="project" value="UniProtKB-ARBA"/>
</dbReference>
<proteinExistence type="predicted"/>
<feature type="transmembrane region" description="Helical" evidence="9">
    <location>
        <begin position="319"/>
        <end position="340"/>
    </location>
</feature>
<keyword evidence="7" id="KW-0325">Glycoprotein</keyword>
<organism evidence="11 12">
    <name type="scientific">Suricata suricatta</name>
    <name type="common">Meerkat</name>
    <dbReference type="NCBI Taxonomy" id="37032"/>
    <lineage>
        <taxon>Eukaryota</taxon>
        <taxon>Metazoa</taxon>
        <taxon>Chordata</taxon>
        <taxon>Craniata</taxon>
        <taxon>Vertebrata</taxon>
        <taxon>Euteleostomi</taxon>
        <taxon>Mammalia</taxon>
        <taxon>Eutheria</taxon>
        <taxon>Laurasiatheria</taxon>
        <taxon>Carnivora</taxon>
        <taxon>Feliformia</taxon>
        <taxon>Herpestidae</taxon>
        <taxon>Suricata</taxon>
    </lineage>
</organism>
<evidence type="ECO:0000256" key="5">
    <source>
        <dbReference type="ARBA" id="ARBA00022989"/>
    </source>
</evidence>
<reference evidence="11" key="2">
    <citation type="submission" date="2025-08" db="UniProtKB">
        <authorList>
            <consortium name="Ensembl"/>
        </authorList>
    </citation>
    <scope>IDENTIFICATION</scope>
</reference>
<keyword evidence="12" id="KW-1185">Reference proteome</keyword>
<evidence type="ECO:0000256" key="6">
    <source>
        <dbReference type="ARBA" id="ARBA00023136"/>
    </source>
</evidence>
<dbReference type="Ensembl" id="ENSSSUT00005011637.1">
    <property type="protein sequence ID" value="ENSSSUP00005010143.1"/>
    <property type="gene ID" value="ENSSSUG00005006522.1"/>
</dbReference>
<feature type="region of interest" description="Disordered" evidence="8">
    <location>
        <begin position="349"/>
        <end position="413"/>
    </location>
</feature>
<feature type="chain" id="PRO_5025525254" evidence="10">
    <location>
        <begin position="33"/>
        <end position="413"/>
    </location>
</feature>
<evidence type="ECO:0000256" key="10">
    <source>
        <dbReference type="SAM" id="SignalP"/>
    </source>
</evidence>
<dbReference type="PANTHER" id="PTHR16677:SF1">
    <property type="entry name" value="HEMATOPOIETIC PROGENITOR CELL ANTIGEN CD34"/>
    <property type="match status" value="1"/>
</dbReference>
<dbReference type="AlphaFoldDB" id="A0A673TE49"/>
<dbReference type="OMA" id="GEIKCAG"/>
<evidence type="ECO:0000256" key="1">
    <source>
        <dbReference type="ARBA" id="ARBA00004479"/>
    </source>
</evidence>
<feature type="region of interest" description="Disordered" evidence="8">
    <location>
        <begin position="34"/>
        <end position="58"/>
    </location>
</feature>
<feature type="region of interest" description="Disordered" evidence="8">
    <location>
        <begin position="81"/>
        <end position="109"/>
    </location>
</feature>
<protein>
    <submittedName>
        <fullName evidence="11">CD34 molecule</fullName>
    </submittedName>
</protein>
<evidence type="ECO:0000256" key="8">
    <source>
        <dbReference type="SAM" id="MobiDB-lite"/>
    </source>
</evidence>
<dbReference type="InterPro" id="IPR013836">
    <property type="entry name" value="CD34/Podocalyxin"/>
</dbReference>
<dbReference type="PANTHER" id="PTHR16677">
    <property type="entry name" value="HEMATOPOIETIC PROGENITOR CELL ANTIGEN CD34"/>
    <property type="match status" value="1"/>
</dbReference>
<feature type="compositionally biased region" description="Polar residues" evidence="8">
    <location>
        <begin position="385"/>
        <end position="402"/>
    </location>
</feature>
<feature type="compositionally biased region" description="Polar residues" evidence="8">
    <location>
        <begin position="84"/>
        <end position="109"/>
    </location>
</feature>
<dbReference type="GO" id="GO:0007160">
    <property type="term" value="P:cell-matrix adhesion"/>
    <property type="evidence" value="ECO:0007669"/>
    <property type="project" value="TreeGrafter"/>
</dbReference>
<dbReference type="Proteomes" id="UP000472268">
    <property type="component" value="Chromosome 3"/>
</dbReference>
<sequence length="413" mass="43907">MLVGGGARAGRGMPRGWTALCLLSLLHEAALGGDRSESLPPGSTAMPPTEKRSHSVSGFTNTENMTTVTTKSTTAKISSTVSANMSNQEATTLSPLGSTTPYPGSEDSYGTTAAISETTVNFTSTSEITPVPETGNSTVQSVQSQTSLSVTVSSTTTNFSTSNTTLKPSTPPGNVSDLPYNSTIRVTSSTKPYSSLSPTLSTVKGEIKCFRVKEVKLTQGICLELNETSSCEEFKKDNGEELTQVLCEKERAETGMCILLLAQSEVKPHCLLLLLANRTELSDKLDLLKKHQHDLKRLGIKDFSKQDVGNHQIYSRKTLIALVTSGILLAALGTTGYFLMKRRSWSPTGERLGEDPYYTENGGGQGYSSGPGASPEAQGKANVNRGAQENGTGQATSRNGHSARQHVVADTEL</sequence>
<gene>
    <name evidence="11" type="primary">CD34</name>
</gene>
<evidence type="ECO:0000313" key="11">
    <source>
        <dbReference type="Ensembl" id="ENSSSUP00005010143.1"/>
    </source>
</evidence>
<keyword evidence="4" id="KW-0130">Cell adhesion</keyword>
<evidence type="ECO:0000256" key="4">
    <source>
        <dbReference type="ARBA" id="ARBA00022889"/>
    </source>
</evidence>
<evidence type="ECO:0000256" key="7">
    <source>
        <dbReference type="ARBA" id="ARBA00023180"/>
    </source>
</evidence>
<keyword evidence="5 9" id="KW-1133">Transmembrane helix</keyword>
<accession>A0A673TE49</accession>
<evidence type="ECO:0000313" key="12">
    <source>
        <dbReference type="Proteomes" id="UP000472268"/>
    </source>
</evidence>
<evidence type="ECO:0000256" key="2">
    <source>
        <dbReference type="ARBA" id="ARBA00022692"/>
    </source>
</evidence>
<dbReference type="InterPro" id="IPR008083">
    <property type="entry name" value="CD34"/>
</dbReference>
<evidence type="ECO:0000256" key="3">
    <source>
        <dbReference type="ARBA" id="ARBA00022729"/>
    </source>
</evidence>
<keyword evidence="6 9" id="KW-0472">Membrane</keyword>
<dbReference type="OrthoDB" id="8945512at2759"/>
<reference evidence="11" key="3">
    <citation type="submission" date="2025-09" db="UniProtKB">
        <authorList>
            <consortium name="Ensembl"/>
        </authorList>
    </citation>
    <scope>IDENTIFICATION</scope>
</reference>
<feature type="region of interest" description="Disordered" evidence="8">
    <location>
        <begin position="155"/>
        <end position="179"/>
    </location>
</feature>
<feature type="compositionally biased region" description="Low complexity" evidence="8">
    <location>
        <begin position="155"/>
        <end position="165"/>
    </location>
</feature>
<comment type="subcellular location">
    <subcellularLocation>
        <location evidence="1">Membrane</location>
        <topology evidence="1">Single-pass type I membrane protein</topology>
    </subcellularLocation>
</comment>
<reference evidence="11 12" key="1">
    <citation type="submission" date="2019-05" db="EMBL/GenBank/DDBJ databases">
        <title>A Chromosome-scale Meerkat (S. suricatta) Genome Assembly.</title>
        <authorList>
            <person name="Dudchenko O."/>
            <person name="Lieberman Aiden E."/>
            <person name="Tung J."/>
            <person name="Barreiro L.B."/>
            <person name="Clutton-Brock T.H."/>
        </authorList>
    </citation>
    <scope>NUCLEOTIDE SEQUENCE [LARGE SCALE GENOMIC DNA]</scope>
</reference>